<accession>A0A415IBB7</accession>
<comment type="caution">
    <text evidence="2">The sequence shown here is derived from an EMBL/GenBank/DDBJ whole genome shotgun (WGS) entry which is preliminary data.</text>
</comment>
<dbReference type="RefSeq" id="WP_118371972.1">
    <property type="nucleotide sequence ID" value="NZ_QROF01000005.1"/>
</dbReference>
<dbReference type="Gene3D" id="3.90.550.10">
    <property type="entry name" value="Spore Coat Polysaccharide Biosynthesis Protein SpsA, Chain A"/>
    <property type="match status" value="1"/>
</dbReference>
<dbReference type="GO" id="GO:0016758">
    <property type="term" value="F:hexosyltransferase activity"/>
    <property type="evidence" value="ECO:0007669"/>
    <property type="project" value="UniProtKB-ARBA"/>
</dbReference>
<organism evidence="2 3">
    <name type="scientific">Agathobacter rectalis</name>
    <dbReference type="NCBI Taxonomy" id="39491"/>
    <lineage>
        <taxon>Bacteria</taxon>
        <taxon>Bacillati</taxon>
        <taxon>Bacillota</taxon>
        <taxon>Clostridia</taxon>
        <taxon>Lachnospirales</taxon>
        <taxon>Lachnospiraceae</taxon>
        <taxon>Agathobacter</taxon>
    </lineage>
</organism>
<sequence>MEKNKDKISVIIPCYNVQKYVMRCFDSIYSQTYGFENLEVIFIDDLSTDNTWSILEMLQNKYSENVISVKMENKGMCGGTRNLGMDICTGKYIMFLDADDCIHPNTIDILYNKSLEKDFDIVQCEVVMFCDDKPKYTQIEDVKAREYNLANIDERKKLILAWSGGFSICVWAKLYSSEFLKKNCIRFIENINFEDGHFSFLCVLLAKKYCKIDSPLLYYFQNSNGIMAGQQSLEKLRDSAKYTNTLIEEIKHRGLDNGVVKECKYEVQIAIFWRFYFCTMNKLNWIYQEEKKFYRDFVLKNNFFEGILYSPYITETIGEEFLNYMSYLKEEI</sequence>
<evidence type="ECO:0000259" key="1">
    <source>
        <dbReference type="Pfam" id="PF00535"/>
    </source>
</evidence>
<dbReference type="PANTHER" id="PTHR22916">
    <property type="entry name" value="GLYCOSYLTRANSFERASE"/>
    <property type="match status" value="1"/>
</dbReference>
<proteinExistence type="predicted"/>
<dbReference type="SUPFAM" id="SSF53448">
    <property type="entry name" value="Nucleotide-diphospho-sugar transferases"/>
    <property type="match status" value="1"/>
</dbReference>
<dbReference type="InterPro" id="IPR001173">
    <property type="entry name" value="Glyco_trans_2-like"/>
</dbReference>
<name>A0A415IBB7_9FIRM</name>
<dbReference type="InterPro" id="IPR029044">
    <property type="entry name" value="Nucleotide-diphossugar_trans"/>
</dbReference>
<dbReference type="Proteomes" id="UP000286181">
    <property type="component" value="Unassembled WGS sequence"/>
</dbReference>
<keyword evidence="2" id="KW-0808">Transferase</keyword>
<protein>
    <submittedName>
        <fullName evidence="2">Glycosyltransferase family 2 protein</fullName>
    </submittedName>
</protein>
<dbReference type="Pfam" id="PF00535">
    <property type="entry name" value="Glycos_transf_2"/>
    <property type="match status" value="1"/>
</dbReference>
<dbReference type="PANTHER" id="PTHR22916:SF3">
    <property type="entry name" value="UDP-GLCNAC:BETAGAL BETA-1,3-N-ACETYLGLUCOSAMINYLTRANSFERASE-LIKE PROTEIN 1"/>
    <property type="match status" value="1"/>
</dbReference>
<dbReference type="AlphaFoldDB" id="A0A415IBB7"/>
<feature type="domain" description="Glycosyltransferase 2-like" evidence="1">
    <location>
        <begin position="9"/>
        <end position="154"/>
    </location>
</feature>
<dbReference type="EMBL" id="QROF01000005">
    <property type="protein sequence ID" value="RHL04939.1"/>
    <property type="molecule type" value="Genomic_DNA"/>
</dbReference>
<reference evidence="2 3" key="1">
    <citation type="submission" date="2018-08" db="EMBL/GenBank/DDBJ databases">
        <title>A genome reference for cultivated species of the human gut microbiota.</title>
        <authorList>
            <person name="Zou Y."/>
            <person name="Xue W."/>
            <person name="Luo G."/>
        </authorList>
    </citation>
    <scope>NUCLEOTIDE SEQUENCE [LARGE SCALE GENOMIC DNA]</scope>
    <source>
        <strain evidence="2 3">AF39-14AC</strain>
    </source>
</reference>
<dbReference type="CDD" id="cd00761">
    <property type="entry name" value="Glyco_tranf_GTA_type"/>
    <property type="match status" value="1"/>
</dbReference>
<evidence type="ECO:0000313" key="2">
    <source>
        <dbReference type="EMBL" id="RHL04939.1"/>
    </source>
</evidence>
<gene>
    <name evidence="2" type="ORF">DW038_07870</name>
</gene>
<evidence type="ECO:0000313" key="3">
    <source>
        <dbReference type="Proteomes" id="UP000286181"/>
    </source>
</evidence>